<feature type="compositionally biased region" description="Polar residues" evidence="1">
    <location>
        <begin position="346"/>
        <end position="356"/>
    </location>
</feature>
<evidence type="ECO:0000256" key="1">
    <source>
        <dbReference type="SAM" id="MobiDB-lite"/>
    </source>
</evidence>
<dbReference type="Proteomes" id="UP001521222">
    <property type="component" value="Unassembled WGS sequence"/>
</dbReference>
<name>A0ABR3RJ91_9PLEO</name>
<organism evidence="2 3">
    <name type="scientific">Nothophoma quercina</name>
    <dbReference type="NCBI Taxonomy" id="749835"/>
    <lineage>
        <taxon>Eukaryota</taxon>
        <taxon>Fungi</taxon>
        <taxon>Dikarya</taxon>
        <taxon>Ascomycota</taxon>
        <taxon>Pezizomycotina</taxon>
        <taxon>Dothideomycetes</taxon>
        <taxon>Pleosporomycetidae</taxon>
        <taxon>Pleosporales</taxon>
        <taxon>Pleosporineae</taxon>
        <taxon>Didymellaceae</taxon>
        <taxon>Nothophoma</taxon>
    </lineage>
</organism>
<evidence type="ECO:0008006" key="4">
    <source>
        <dbReference type="Google" id="ProtNLM"/>
    </source>
</evidence>
<comment type="caution">
    <text evidence="2">The sequence shown here is derived from an EMBL/GenBank/DDBJ whole genome shotgun (WGS) entry which is preliminary data.</text>
</comment>
<protein>
    <recommendedName>
        <fullName evidence="4">F-box domain-containing protein</fullName>
    </recommendedName>
</protein>
<reference evidence="2 3" key="1">
    <citation type="submission" date="2024-02" db="EMBL/GenBank/DDBJ databases">
        <title>De novo assembly and annotation of 12 fungi associated with fruit tree decline syndrome in Ontario, Canada.</title>
        <authorList>
            <person name="Sulman M."/>
            <person name="Ellouze W."/>
            <person name="Ilyukhin E."/>
        </authorList>
    </citation>
    <scope>NUCLEOTIDE SEQUENCE [LARGE SCALE GENOMIC DNA]</scope>
    <source>
        <strain evidence="2 3">M97-236</strain>
    </source>
</reference>
<keyword evidence="3" id="KW-1185">Reference proteome</keyword>
<feature type="region of interest" description="Disordered" evidence="1">
    <location>
        <begin position="337"/>
        <end position="356"/>
    </location>
</feature>
<proteinExistence type="predicted"/>
<accession>A0ABR3RJ91</accession>
<gene>
    <name evidence="2" type="ORF">SLS59_003693</name>
</gene>
<evidence type="ECO:0000313" key="2">
    <source>
        <dbReference type="EMBL" id="KAL1604500.1"/>
    </source>
</evidence>
<evidence type="ECO:0000313" key="3">
    <source>
        <dbReference type="Proteomes" id="UP001521222"/>
    </source>
</evidence>
<dbReference type="EMBL" id="JAKIXB020000010">
    <property type="protein sequence ID" value="KAL1604500.1"/>
    <property type="molecule type" value="Genomic_DNA"/>
</dbReference>
<sequence length="488" mass="56583">MSQSTRTAFNTLPIELNKAIAHHLDTDKDIVSFRLICRGTNDAIDADHGSFWRYRFREKYAFKEDPSNKELRKAYQRRSKMLRRGTSYDFFHGHKKREQDVIEVLRDLIVESFQDTVELGEYGRPRCKNQDRLLEFILNSKILLNDRRPPEELSRTDKAVNKGISPMLAAVKIMCSPLLFEHELIKHHIFAAEELQRAVYASTNKAPIYEGLNHNDVNMEWVMKCLDFFRYHMMNKDIMTLCDAMDDLSAVQKPTAWQEPLRKGTFSLSKHWKGTYSFLDPKEQLKIRTISDDDDDDFYASDKNIDEGKIQTLELDFDLNHQLQWPQVFEERLNSLREAPDFDTPPKTQCRSKQKDSTGANLQFVGTGMDLEDDFHAIGWLNALPDQCGIPGWQRITFMKHFAENLDDVDSDNLWAYEGVVLPGGRIIVGRWWFASETVDFDVSFSLYACGGRSTSTDMEQKDYNGPFILWAAEPDEFEEASDSDSQE</sequence>